<feature type="compositionally biased region" description="Polar residues" evidence="1">
    <location>
        <begin position="83"/>
        <end position="98"/>
    </location>
</feature>
<dbReference type="Gene3D" id="1.20.120.1490">
    <property type="match status" value="1"/>
</dbReference>
<dbReference type="AlphaFoldDB" id="A0A7Y0FL46"/>
<keyword evidence="2" id="KW-0732">Signal</keyword>
<evidence type="ECO:0000256" key="1">
    <source>
        <dbReference type="SAM" id="MobiDB-lite"/>
    </source>
</evidence>
<dbReference type="RefSeq" id="WP_169529318.1">
    <property type="nucleotide sequence ID" value="NZ_JABBGH010000001.1"/>
</dbReference>
<feature type="region of interest" description="Disordered" evidence="1">
    <location>
        <begin position="123"/>
        <end position="156"/>
    </location>
</feature>
<organism evidence="3 4">
    <name type="scientific">Hymenobacter polaris</name>
    <dbReference type="NCBI Taxonomy" id="2682546"/>
    <lineage>
        <taxon>Bacteria</taxon>
        <taxon>Pseudomonadati</taxon>
        <taxon>Bacteroidota</taxon>
        <taxon>Cytophagia</taxon>
        <taxon>Cytophagales</taxon>
        <taxon>Hymenobacteraceae</taxon>
        <taxon>Hymenobacter</taxon>
    </lineage>
</organism>
<gene>
    <name evidence="3" type="ORF">HHL22_02120</name>
</gene>
<feature type="chain" id="PRO_5031234309" description="DUF4890 domain-containing protein" evidence="2">
    <location>
        <begin position="25"/>
        <end position="156"/>
    </location>
</feature>
<reference evidence="3 4" key="1">
    <citation type="submission" date="2020-04" db="EMBL/GenBank/DDBJ databases">
        <title>Hymenobacter polaris sp. nov., isolated from Arctic soil.</title>
        <authorList>
            <person name="Dahal R.H."/>
        </authorList>
    </citation>
    <scope>NUCLEOTIDE SEQUENCE [LARGE SCALE GENOMIC DNA]</scope>
    <source>
        <strain evidence="3 4">RP-2-7</strain>
    </source>
</reference>
<evidence type="ECO:0000313" key="3">
    <source>
        <dbReference type="EMBL" id="NML63991.1"/>
    </source>
</evidence>
<proteinExistence type="predicted"/>
<feature type="region of interest" description="Disordered" evidence="1">
    <location>
        <begin position="70"/>
        <end position="99"/>
    </location>
</feature>
<evidence type="ECO:0000256" key="2">
    <source>
        <dbReference type="SAM" id="SignalP"/>
    </source>
</evidence>
<sequence length="156" mass="17176">MKSFSKTALPLLAALSLTFGVASAQTTAAQGPGPRRQHSPQEMAAHQTQRLSKKLGLSADQSAKVAQIMQQRAQDMQAMHATASASPDRQQLRQQMQANRAKYDEQLKAVLTPDQFGKYTAMREERRHHGMRPEGADGKFKAKDGDLKIKSKTSQS</sequence>
<protein>
    <recommendedName>
        <fullName evidence="5">DUF4890 domain-containing protein</fullName>
    </recommendedName>
</protein>
<feature type="region of interest" description="Disordered" evidence="1">
    <location>
        <begin position="25"/>
        <end position="58"/>
    </location>
</feature>
<dbReference type="EMBL" id="JABBGH010000001">
    <property type="protein sequence ID" value="NML63991.1"/>
    <property type="molecule type" value="Genomic_DNA"/>
</dbReference>
<evidence type="ECO:0000313" key="4">
    <source>
        <dbReference type="Proteomes" id="UP000559626"/>
    </source>
</evidence>
<evidence type="ECO:0008006" key="5">
    <source>
        <dbReference type="Google" id="ProtNLM"/>
    </source>
</evidence>
<accession>A0A7Y0FL46</accession>
<keyword evidence="4" id="KW-1185">Reference proteome</keyword>
<comment type="caution">
    <text evidence="3">The sequence shown here is derived from an EMBL/GenBank/DDBJ whole genome shotgun (WGS) entry which is preliminary data.</text>
</comment>
<feature type="signal peptide" evidence="2">
    <location>
        <begin position="1"/>
        <end position="24"/>
    </location>
</feature>
<feature type="compositionally biased region" description="Basic and acidic residues" evidence="1">
    <location>
        <begin position="123"/>
        <end position="149"/>
    </location>
</feature>
<name>A0A7Y0FL46_9BACT</name>
<dbReference type="Proteomes" id="UP000559626">
    <property type="component" value="Unassembled WGS sequence"/>
</dbReference>